<comment type="catalytic activity">
    <reaction evidence="1">
        <text>ATP + H2O = ADP + phosphate + H(+)</text>
        <dbReference type="Rhea" id="RHEA:13065"/>
        <dbReference type="ChEBI" id="CHEBI:15377"/>
        <dbReference type="ChEBI" id="CHEBI:15378"/>
        <dbReference type="ChEBI" id="CHEBI:30616"/>
        <dbReference type="ChEBI" id="CHEBI:43474"/>
        <dbReference type="ChEBI" id="CHEBI:456216"/>
        <dbReference type="EC" id="5.6.2.3"/>
    </reaction>
</comment>
<dbReference type="FunFam" id="3.40.50.300:FF:002884">
    <property type="entry name" value="ATP-dependent DNA helicase"/>
    <property type="match status" value="1"/>
</dbReference>
<organism evidence="4">
    <name type="scientific">Sesamum calycinum</name>
    <dbReference type="NCBI Taxonomy" id="2727403"/>
    <lineage>
        <taxon>Eukaryota</taxon>
        <taxon>Viridiplantae</taxon>
        <taxon>Streptophyta</taxon>
        <taxon>Embryophyta</taxon>
        <taxon>Tracheophyta</taxon>
        <taxon>Spermatophyta</taxon>
        <taxon>Magnoliopsida</taxon>
        <taxon>eudicotyledons</taxon>
        <taxon>Gunneridae</taxon>
        <taxon>Pentapetalae</taxon>
        <taxon>asterids</taxon>
        <taxon>lamiids</taxon>
        <taxon>Lamiales</taxon>
        <taxon>Pedaliaceae</taxon>
        <taxon>Sesamum</taxon>
    </lineage>
</organism>
<dbReference type="AlphaFoldDB" id="A0AAW2M9D2"/>
<feature type="domain" description="DNA helicase Pif1-like DEAD-box helicase" evidence="2">
    <location>
        <begin position="208"/>
        <end position="409"/>
    </location>
</feature>
<feature type="domain" description="DNA helicase Pif1-like 2B" evidence="3">
    <location>
        <begin position="442"/>
        <end position="488"/>
    </location>
</feature>
<evidence type="ECO:0000259" key="2">
    <source>
        <dbReference type="Pfam" id="PF05970"/>
    </source>
</evidence>
<dbReference type="GO" id="GO:0016787">
    <property type="term" value="F:hydrolase activity"/>
    <property type="evidence" value="ECO:0007669"/>
    <property type="project" value="UniProtKB-KW"/>
</dbReference>
<dbReference type="Gene3D" id="3.40.50.300">
    <property type="entry name" value="P-loop containing nucleotide triphosphate hydrolases"/>
    <property type="match status" value="1"/>
</dbReference>
<dbReference type="Pfam" id="PF21530">
    <property type="entry name" value="Pif1_2B_dom"/>
    <property type="match status" value="1"/>
</dbReference>
<comment type="cofactor">
    <cofactor evidence="1">
        <name>Mg(2+)</name>
        <dbReference type="ChEBI" id="CHEBI:18420"/>
    </cofactor>
</comment>
<dbReference type="SUPFAM" id="SSF52540">
    <property type="entry name" value="P-loop containing nucleoside triphosphate hydrolases"/>
    <property type="match status" value="2"/>
</dbReference>
<keyword evidence="1" id="KW-0233">DNA recombination</keyword>
<reference evidence="4" key="2">
    <citation type="journal article" date="2024" name="Plant">
        <title>Genomic evolution and insights into agronomic trait innovations of Sesamum species.</title>
        <authorList>
            <person name="Miao H."/>
            <person name="Wang L."/>
            <person name="Qu L."/>
            <person name="Liu H."/>
            <person name="Sun Y."/>
            <person name="Le M."/>
            <person name="Wang Q."/>
            <person name="Wei S."/>
            <person name="Zheng Y."/>
            <person name="Lin W."/>
            <person name="Duan Y."/>
            <person name="Cao H."/>
            <person name="Xiong S."/>
            <person name="Wang X."/>
            <person name="Wei L."/>
            <person name="Li C."/>
            <person name="Ma Q."/>
            <person name="Ju M."/>
            <person name="Zhao R."/>
            <person name="Li G."/>
            <person name="Mu C."/>
            <person name="Tian Q."/>
            <person name="Mei H."/>
            <person name="Zhang T."/>
            <person name="Gao T."/>
            <person name="Zhang H."/>
        </authorList>
    </citation>
    <scope>NUCLEOTIDE SEQUENCE</scope>
    <source>
        <strain evidence="4">KEN8</strain>
    </source>
</reference>
<accession>A0AAW2M9D2</accession>
<evidence type="ECO:0000256" key="1">
    <source>
        <dbReference type="RuleBase" id="RU363044"/>
    </source>
</evidence>
<keyword evidence="1" id="KW-0378">Hydrolase</keyword>
<dbReference type="GO" id="GO:0006281">
    <property type="term" value="P:DNA repair"/>
    <property type="evidence" value="ECO:0007669"/>
    <property type="project" value="UniProtKB-KW"/>
</dbReference>
<sequence length="619" mass="69796">MLVIFDEDDKLNTPDDYDYVVRAEIPKQDEEPELYVAVIRHMIHGPCGHIKPNAPCMKNGMCKKGYPKQFAECTMQGNDSYTIYRRWNANRSIALDNDGDVVIDNSWAVPYNPWLLLKYDYHINVKEENYSYMIEDYPSSSSSSSSFVLNKLLHDLNGILMQHKRSINEFDLPQITEGFENLTNISGLIEHELSIPISETDLNVVHLLNDSQFSAFDVISRAIRRKYCAIFFVDGPSGTGKTFLCKSLLANFRKDGLIMLAIATSGIAAILLPSGRTTHSKLKIPIKFEPLSMCRFSKQSELSTLIERASAIIWDEALMGNRKAFETVDRTLRDILGVDLPFGGKAMILGRDFRQVVPVVIGGAKSEIINASIVQSPLWSNVKLLHLSENMKAQNDEVFSDFLLRIGNSDEPIIEGDMIRIPDFMPIPWEVADDARNRYLPEFFNSLSTGSLPPHKLTLKRRSSIMLFRNIDPKIGLCNGTRLICHQFDRNIIEAEILAGQFKGMRAFLPRIPLKSAKDANIPFEMTRRQFPVRQSFALTINKSQGQTIHNVGIYLGSHVFSHGQLYVAPSRGVSERTTKVLVRKGSVVGHEGVYDKNVVFKEIFAKLQSSLTITQGGR</sequence>
<reference evidence="4" key="1">
    <citation type="submission" date="2020-06" db="EMBL/GenBank/DDBJ databases">
        <authorList>
            <person name="Li T."/>
            <person name="Hu X."/>
            <person name="Zhang T."/>
            <person name="Song X."/>
            <person name="Zhang H."/>
            <person name="Dai N."/>
            <person name="Sheng W."/>
            <person name="Hou X."/>
            <person name="Wei L."/>
        </authorList>
    </citation>
    <scope>NUCLEOTIDE SEQUENCE</scope>
    <source>
        <strain evidence="4">KEN8</strain>
        <tissue evidence="4">Leaf</tissue>
    </source>
</reference>
<dbReference type="InterPro" id="IPR049163">
    <property type="entry name" value="Pif1-like_2B_dom"/>
</dbReference>
<keyword evidence="1" id="KW-0227">DNA damage</keyword>
<protein>
    <recommendedName>
        <fullName evidence="1">ATP-dependent DNA helicase</fullName>
        <ecNumber evidence="1">5.6.2.3</ecNumber>
    </recommendedName>
</protein>
<keyword evidence="1" id="KW-0547">Nucleotide-binding</keyword>
<dbReference type="PANTHER" id="PTHR10492:SF94">
    <property type="entry name" value="ATP-DEPENDENT DNA HELICASE"/>
    <property type="match status" value="1"/>
</dbReference>
<dbReference type="GO" id="GO:0006310">
    <property type="term" value="P:DNA recombination"/>
    <property type="evidence" value="ECO:0007669"/>
    <property type="project" value="UniProtKB-KW"/>
</dbReference>
<dbReference type="InterPro" id="IPR010285">
    <property type="entry name" value="DNA_helicase_pif1-like_DEAD"/>
</dbReference>
<comment type="caution">
    <text evidence="4">The sequence shown here is derived from an EMBL/GenBank/DDBJ whole genome shotgun (WGS) entry which is preliminary data.</text>
</comment>
<gene>
    <name evidence="4" type="ORF">Scaly_2236000</name>
</gene>
<dbReference type="Pfam" id="PF05970">
    <property type="entry name" value="PIF1"/>
    <property type="match status" value="1"/>
</dbReference>
<dbReference type="GO" id="GO:0005524">
    <property type="term" value="F:ATP binding"/>
    <property type="evidence" value="ECO:0007669"/>
    <property type="project" value="UniProtKB-KW"/>
</dbReference>
<dbReference type="GO" id="GO:0043139">
    <property type="term" value="F:5'-3' DNA helicase activity"/>
    <property type="evidence" value="ECO:0007669"/>
    <property type="project" value="UniProtKB-EC"/>
</dbReference>
<keyword evidence="1" id="KW-0234">DNA repair</keyword>
<name>A0AAW2M9D2_9LAMI</name>
<keyword evidence="1" id="KW-0347">Helicase</keyword>
<dbReference type="PANTHER" id="PTHR10492">
    <property type="match status" value="1"/>
</dbReference>
<dbReference type="InterPro" id="IPR027417">
    <property type="entry name" value="P-loop_NTPase"/>
</dbReference>
<evidence type="ECO:0000313" key="4">
    <source>
        <dbReference type="EMBL" id="KAL0328034.1"/>
    </source>
</evidence>
<dbReference type="EMBL" id="JACGWM010000014">
    <property type="protein sequence ID" value="KAL0328034.1"/>
    <property type="molecule type" value="Genomic_DNA"/>
</dbReference>
<comment type="similarity">
    <text evidence="1">Belongs to the helicase family.</text>
</comment>
<dbReference type="GO" id="GO:0000723">
    <property type="term" value="P:telomere maintenance"/>
    <property type="evidence" value="ECO:0007669"/>
    <property type="project" value="InterPro"/>
</dbReference>
<evidence type="ECO:0000259" key="3">
    <source>
        <dbReference type="Pfam" id="PF21530"/>
    </source>
</evidence>
<dbReference type="EC" id="5.6.2.3" evidence="1"/>
<keyword evidence="1" id="KW-0067">ATP-binding</keyword>
<proteinExistence type="inferred from homology"/>